<evidence type="ECO:0008006" key="3">
    <source>
        <dbReference type="Google" id="ProtNLM"/>
    </source>
</evidence>
<evidence type="ECO:0000313" key="2">
    <source>
        <dbReference type="Proteomes" id="UP001623852"/>
    </source>
</evidence>
<proteinExistence type="predicted"/>
<dbReference type="EMBL" id="CP150845">
    <property type="protein sequence ID" value="WYZ17843.1"/>
    <property type="molecule type" value="Genomic_DNA"/>
</dbReference>
<protein>
    <recommendedName>
        <fullName evidence="3">Nucleotidyltransferase substrate binding protein, HI0074 family</fullName>
    </recommendedName>
</protein>
<gene>
    <name evidence="1" type="ORF">AABD74_11810</name>
</gene>
<organism evidence="1 2">
    <name type="scientific">Flavobacterium soyae</name>
    <dbReference type="NCBI Taxonomy" id="2903098"/>
    <lineage>
        <taxon>Bacteria</taxon>
        <taxon>Pseudomonadati</taxon>
        <taxon>Bacteroidota</taxon>
        <taxon>Flavobacteriia</taxon>
        <taxon>Flavobacteriales</taxon>
        <taxon>Flavobacteriaceae</taxon>
        <taxon>Flavobacterium</taxon>
    </lineage>
</organism>
<evidence type="ECO:0000313" key="1">
    <source>
        <dbReference type="EMBL" id="WYZ17843.1"/>
    </source>
</evidence>
<sequence length="133" mass="15552">MVDIIGKEILVESFKLVFEKVINRIEKNYFNTSEKKIKLAEALTSINQAILETKKFIKNEGYIDNTELSRLWHEALNKSIAAELKDGLPEYLYHKADFWGEPQEWLDKKVSMEIVPKLNELKKLCDNILVRIV</sequence>
<name>A0ABZ2U8W8_9FLAO</name>
<accession>A0ABZ2U8W8</accession>
<dbReference type="Proteomes" id="UP001623852">
    <property type="component" value="Chromosome"/>
</dbReference>
<dbReference type="RefSeq" id="WP_406842995.1">
    <property type="nucleotide sequence ID" value="NZ_CP150845.1"/>
</dbReference>
<keyword evidence="2" id="KW-1185">Reference proteome</keyword>
<reference evidence="1 2" key="1">
    <citation type="submission" date="2024-03" db="EMBL/GenBank/DDBJ databases">
        <title>Flavobacterium soyae.</title>
        <authorList>
            <person name="Zheng W."/>
        </authorList>
    </citation>
    <scope>NUCLEOTIDE SEQUENCE [LARGE SCALE GENOMIC DNA]</scope>
    <source>
        <strain evidence="1 2">55</strain>
    </source>
</reference>